<keyword evidence="3" id="KW-1185">Reference proteome</keyword>
<accession>A0AAD5V9I1</accession>
<evidence type="ECO:0000256" key="1">
    <source>
        <dbReference type="SAM" id="MobiDB-lite"/>
    </source>
</evidence>
<feature type="compositionally biased region" description="Low complexity" evidence="1">
    <location>
        <begin position="210"/>
        <end position="221"/>
    </location>
</feature>
<feature type="region of interest" description="Disordered" evidence="1">
    <location>
        <begin position="257"/>
        <end position="303"/>
    </location>
</feature>
<reference evidence="2" key="1">
    <citation type="submission" date="2022-07" db="EMBL/GenBank/DDBJ databases">
        <title>Genome Sequence of Physisporinus lineatus.</title>
        <authorList>
            <person name="Buettner E."/>
        </authorList>
    </citation>
    <scope>NUCLEOTIDE SEQUENCE</scope>
    <source>
        <strain evidence="2">VT162</strain>
    </source>
</reference>
<name>A0AAD5V9I1_9APHY</name>
<feature type="region of interest" description="Disordered" evidence="1">
    <location>
        <begin position="1"/>
        <end position="28"/>
    </location>
</feature>
<feature type="compositionally biased region" description="Low complexity" evidence="1">
    <location>
        <begin position="47"/>
        <end position="62"/>
    </location>
</feature>
<comment type="caution">
    <text evidence="2">The sequence shown here is derived from an EMBL/GenBank/DDBJ whole genome shotgun (WGS) entry which is preliminary data.</text>
</comment>
<proteinExistence type="predicted"/>
<dbReference type="EMBL" id="JANAWD010000042">
    <property type="protein sequence ID" value="KAJ3489598.1"/>
    <property type="molecule type" value="Genomic_DNA"/>
</dbReference>
<evidence type="ECO:0000313" key="2">
    <source>
        <dbReference type="EMBL" id="KAJ3489598.1"/>
    </source>
</evidence>
<dbReference type="AlphaFoldDB" id="A0AAD5V9I1"/>
<protein>
    <submittedName>
        <fullName evidence="2">Uncharacterized protein</fullName>
    </submittedName>
</protein>
<organism evidence="2 3">
    <name type="scientific">Meripilus lineatus</name>
    <dbReference type="NCBI Taxonomy" id="2056292"/>
    <lineage>
        <taxon>Eukaryota</taxon>
        <taxon>Fungi</taxon>
        <taxon>Dikarya</taxon>
        <taxon>Basidiomycota</taxon>
        <taxon>Agaricomycotina</taxon>
        <taxon>Agaricomycetes</taxon>
        <taxon>Polyporales</taxon>
        <taxon>Meripilaceae</taxon>
        <taxon>Meripilus</taxon>
    </lineage>
</organism>
<dbReference type="Proteomes" id="UP001212997">
    <property type="component" value="Unassembled WGS sequence"/>
</dbReference>
<sequence>MFIRSRPLSIVSPEGPTPVSKVKKSQKSGLLARLFASKFAKSAETITPSNSPTRPASPAPSTKLRSSPSRDSFVEDVKRALFAQMRSTAGKVVFNPSTPSRSPTPDLIFGTSSGYSTPISGISSGVCTPVSTRSLSYESPAIQPAVKRYRSWRSVASAPAATSPELSPRPIRPLEVPKAANPTTKPLQINKAKVRPCQSKSSQWRRNACTPSISPTTPSSVSVHRNAADELLILKSLKPLPRFNPFLRPRAESMSSIIDATRRKRSSDLASSSGRPRRHSTMSSIPVASRTGFGSDKNLRLAL</sequence>
<feature type="region of interest" description="Disordered" evidence="1">
    <location>
        <begin position="43"/>
        <end position="71"/>
    </location>
</feature>
<feature type="region of interest" description="Disordered" evidence="1">
    <location>
        <begin position="158"/>
        <end position="221"/>
    </location>
</feature>
<evidence type="ECO:0000313" key="3">
    <source>
        <dbReference type="Proteomes" id="UP001212997"/>
    </source>
</evidence>
<gene>
    <name evidence="2" type="ORF">NLI96_g1998</name>
</gene>